<keyword evidence="2" id="KW-1185">Reference proteome</keyword>
<accession>A0A1H4ZZH8</accession>
<evidence type="ECO:0000313" key="2">
    <source>
        <dbReference type="Proteomes" id="UP000198982"/>
    </source>
</evidence>
<protein>
    <submittedName>
        <fullName evidence="1">Uncharacterized protein</fullName>
    </submittedName>
</protein>
<reference evidence="2" key="1">
    <citation type="submission" date="2016-10" db="EMBL/GenBank/DDBJ databases">
        <authorList>
            <person name="Varghese N."/>
            <person name="Submissions S."/>
        </authorList>
    </citation>
    <scope>NUCLEOTIDE SEQUENCE [LARGE SCALE GENOMIC DNA]</scope>
    <source>
        <strain evidence="2">DSM 9751</strain>
    </source>
</reference>
<dbReference type="Proteomes" id="UP000198982">
    <property type="component" value="Unassembled WGS sequence"/>
</dbReference>
<name>A0A1H4ZZH8_9PSED</name>
<organism evidence="1 2">
    <name type="scientific">Pseudomonas saponiphila</name>
    <dbReference type="NCBI Taxonomy" id="556534"/>
    <lineage>
        <taxon>Bacteria</taxon>
        <taxon>Pseudomonadati</taxon>
        <taxon>Pseudomonadota</taxon>
        <taxon>Gammaproteobacteria</taxon>
        <taxon>Pseudomonadales</taxon>
        <taxon>Pseudomonadaceae</taxon>
        <taxon>Pseudomonas</taxon>
    </lineage>
</organism>
<gene>
    <name evidence="1" type="ORF">SAMN05216178_6895</name>
</gene>
<dbReference type="AlphaFoldDB" id="A0A1H4ZZH8"/>
<evidence type="ECO:0000313" key="1">
    <source>
        <dbReference type="EMBL" id="SED35078.1"/>
    </source>
</evidence>
<sequence length="78" mass="8718">MGDKRKSDALDRWDELAKAAVARAVQENKDLGLVPKERRTEWVDGVLCNIEGDKVTPVQPLKPRKKGGDEPATVVFKF</sequence>
<proteinExistence type="predicted"/>
<dbReference type="EMBL" id="FNTJ01000003">
    <property type="protein sequence ID" value="SED35078.1"/>
    <property type="molecule type" value="Genomic_DNA"/>
</dbReference>
<dbReference type="RefSeq" id="WP_092320862.1">
    <property type="nucleotide sequence ID" value="NZ_FNTJ01000003.1"/>
</dbReference>